<keyword evidence="2" id="KW-0805">Transcription regulation</keyword>
<feature type="region of interest" description="Disordered" evidence="5">
    <location>
        <begin position="368"/>
        <end position="419"/>
    </location>
</feature>
<evidence type="ECO:0000256" key="1">
    <source>
        <dbReference type="ARBA" id="ARBA00005820"/>
    </source>
</evidence>
<keyword evidence="4" id="KW-0804">Transcription</keyword>
<feature type="region of interest" description="Disordered" evidence="5">
    <location>
        <begin position="196"/>
        <end position="269"/>
    </location>
</feature>
<dbReference type="STRING" id="211114.SAMN04489726_4684"/>
<dbReference type="Proteomes" id="UP000183376">
    <property type="component" value="Chromosome I"/>
</dbReference>
<dbReference type="InterPro" id="IPR016032">
    <property type="entry name" value="Sig_transdc_resp-reg_C-effctor"/>
</dbReference>
<keyword evidence="10" id="KW-1185">Reference proteome</keyword>
<name>A0A1G9Y9X8_ALLAB</name>
<dbReference type="InterPro" id="IPR036779">
    <property type="entry name" value="LysM_dom_sf"/>
</dbReference>
<dbReference type="GO" id="GO:0000160">
    <property type="term" value="P:phosphorelay signal transduction system"/>
    <property type="evidence" value="ECO:0007669"/>
    <property type="project" value="InterPro"/>
</dbReference>
<proteinExistence type="inferred from homology"/>
<evidence type="ECO:0000259" key="7">
    <source>
        <dbReference type="SMART" id="SM00862"/>
    </source>
</evidence>
<feature type="transmembrane region" description="Helical" evidence="6">
    <location>
        <begin position="21"/>
        <end position="44"/>
    </location>
</feature>
<evidence type="ECO:0000256" key="2">
    <source>
        <dbReference type="ARBA" id="ARBA00023015"/>
    </source>
</evidence>
<feature type="transmembrane region" description="Helical" evidence="6">
    <location>
        <begin position="64"/>
        <end position="90"/>
    </location>
</feature>
<dbReference type="InterPro" id="IPR011990">
    <property type="entry name" value="TPR-like_helical_dom_sf"/>
</dbReference>
<dbReference type="PANTHER" id="PTHR35807">
    <property type="entry name" value="TRANSCRIPTIONAL REGULATOR REDD-RELATED"/>
    <property type="match status" value="1"/>
</dbReference>
<dbReference type="Gene3D" id="1.25.40.10">
    <property type="entry name" value="Tetratricopeptide repeat domain"/>
    <property type="match status" value="1"/>
</dbReference>
<sequence length="708" mass="76285">MNTQFHHDGPLLRATRRLGALLVLATVVVGLPIALVHAVGWPLPEQWPTGEVIVFALTTPPSQALILNGLACACWLLWAWFTTEIAVCALQFACDRTLRRPRRGPVRRGATMLVGSLVLSLLTQRVATATTMPTVVEHTTDLRREPIALSPGRPAPPPMASERVRRGDSLWRISERLLGDGTAWPILFAQNTGITQSDGRTLTNPHKIRPGWTITYRGTGPVAPAPPSPPPPPQPPSHPTPPEPSSPRSSTPPGTPAPAQAVDRETSTENTNTAGILTAGIAAILSGVLLLLRRHQRKRTRTSCREHVDIPTAPTVYRLRAATRHHQPPQTEQRPARLTRSVTPSAAPRTFLATGDGQATSACATDLEVTETSPTPSTVPCQRSTTGTSVTDTEFPREPDGTTEAVPGRESTATAATTSSAARAFDDLDPAPGEITITVLGTPRVHWHPAPSRTETEGQRHEITGALQPKTRELLVLLAMHPDGTTREALVSALWGQDPPARPTNALHTALARLRHALAAATDGAVAEIAVVDNGRYRLDPAKVRVDYWRFATAVSARRAAPSEQARVKAYREVVNSYGGPVAEGMTGAWIEPVREAVRRDALDAVAALARALVDSDPQQTLDLLEIARAFDPYNELLYRDIMRLQANLGQADAIPRTLTLLTTRLAEIDEAPSPQARELALRLSHRDIATVPAGPAARGEHGRGPTR</sequence>
<comment type="similarity">
    <text evidence="1">Belongs to the AfsR/DnrI/RedD regulatory family.</text>
</comment>
<feature type="compositionally biased region" description="Low complexity" evidence="5">
    <location>
        <begin position="370"/>
        <end position="380"/>
    </location>
</feature>
<dbReference type="Gene3D" id="1.10.10.10">
    <property type="entry name" value="Winged helix-like DNA-binding domain superfamily/Winged helix DNA-binding domain"/>
    <property type="match status" value="1"/>
</dbReference>
<keyword evidence="6" id="KW-0472">Membrane</keyword>
<dbReference type="Pfam" id="PF00486">
    <property type="entry name" value="Trans_reg_C"/>
    <property type="match status" value="1"/>
</dbReference>
<dbReference type="InterPro" id="IPR018392">
    <property type="entry name" value="LysM"/>
</dbReference>
<dbReference type="eggNOG" id="COG3629">
    <property type="taxonomic scope" value="Bacteria"/>
</dbReference>
<dbReference type="SMART" id="SM00862">
    <property type="entry name" value="Trans_reg_C"/>
    <property type="match status" value="1"/>
</dbReference>
<dbReference type="Gene3D" id="3.10.350.10">
    <property type="entry name" value="LysM domain"/>
    <property type="match status" value="1"/>
</dbReference>
<evidence type="ECO:0000256" key="5">
    <source>
        <dbReference type="SAM" id="MobiDB-lite"/>
    </source>
</evidence>
<dbReference type="CDD" id="cd00118">
    <property type="entry name" value="LysM"/>
    <property type="match status" value="1"/>
</dbReference>
<reference evidence="9 10" key="1">
    <citation type="submission" date="2016-10" db="EMBL/GenBank/DDBJ databases">
        <authorList>
            <person name="de Groot N.N."/>
        </authorList>
    </citation>
    <scope>NUCLEOTIDE SEQUENCE [LARGE SCALE GENOMIC DNA]</scope>
    <source>
        <strain evidence="9 10">DSM 44149</strain>
    </source>
</reference>
<evidence type="ECO:0000256" key="3">
    <source>
        <dbReference type="ARBA" id="ARBA00023125"/>
    </source>
</evidence>
<dbReference type="InterPro" id="IPR051677">
    <property type="entry name" value="AfsR-DnrI-RedD_regulator"/>
</dbReference>
<dbReference type="InterPro" id="IPR001867">
    <property type="entry name" value="OmpR/PhoB-type_DNA-bd"/>
</dbReference>
<protein>
    <submittedName>
        <fullName evidence="9">LysM domain-containing protein</fullName>
    </submittedName>
</protein>
<evidence type="ECO:0000259" key="8">
    <source>
        <dbReference type="SMART" id="SM01043"/>
    </source>
</evidence>
<dbReference type="SUPFAM" id="SSF46894">
    <property type="entry name" value="C-terminal effector domain of the bipartite response regulators"/>
    <property type="match status" value="1"/>
</dbReference>
<feature type="domain" description="OmpR/PhoB-type" evidence="7">
    <location>
        <begin position="460"/>
        <end position="539"/>
    </location>
</feature>
<evidence type="ECO:0000256" key="6">
    <source>
        <dbReference type="SAM" id="Phobius"/>
    </source>
</evidence>
<keyword evidence="6" id="KW-1133">Transmembrane helix</keyword>
<dbReference type="PANTHER" id="PTHR35807:SF1">
    <property type="entry name" value="TRANSCRIPTIONAL REGULATOR REDD"/>
    <property type="match status" value="1"/>
</dbReference>
<evidence type="ECO:0000313" key="10">
    <source>
        <dbReference type="Proteomes" id="UP000183376"/>
    </source>
</evidence>
<feature type="compositionally biased region" description="Pro residues" evidence="5">
    <location>
        <begin position="223"/>
        <end position="245"/>
    </location>
</feature>
<organism evidence="9 10">
    <name type="scientific">Allokutzneria albata</name>
    <name type="common">Kibdelosporangium albatum</name>
    <dbReference type="NCBI Taxonomy" id="211114"/>
    <lineage>
        <taxon>Bacteria</taxon>
        <taxon>Bacillati</taxon>
        <taxon>Actinomycetota</taxon>
        <taxon>Actinomycetes</taxon>
        <taxon>Pseudonocardiales</taxon>
        <taxon>Pseudonocardiaceae</taxon>
        <taxon>Allokutzneria</taxon>
    </lineage>
</organism>
<gene>
    <name evidence="9" type="ORF">SAMN04489726_4684</name>
</gene>
<dbReference type="GO" id="GO:0006355">
    <property type="term" value="P:regulation of DNA-templated transcription"/>
    <property type="evidence" value="ECO:0007669"/>
    <property type="project" value="InterPro"/>
</dbReference>
<dbReference type="AlphaFoldDB" id="A0A1G9Y9X8"/>
<dbReference type="EMBL" id="LT629701">
    <property type="protein sequence ID" value="SDN05780.1"/>
    <property type="molecule type" value="Genomic_DNA"/>
</dbReference>
<keyword evidence="6" id="KW-0812">Transmembrane</keyword>
<keyword evidence="3" id="KW-0238">DNA-binding</keyword>
<feature type="domain" description="Bacterial transcriptional activator" evidence="8">
    <location>
        <begin position="546"/>
        <end position="685"/>
    </location>
</feature>
<dbReference type="SMART" id="SM01043">
    <property type="entry name" value="BTAD"/>
    <property type="match status" value="1"/>
</dbReference>
<dbReference type="GO" id="GO:0003677">
    <property type="term" value="F:DNA binding"/>
    <property type="evidence" value="ECO:0007669"/>
    <property type="project" value="UniProtKB-KW"/>
</dbReference>
<evidence type="ECO:0000256" key="4">
    <source>
        <dbReference type="ARBA" id="ARBA00023163"/>
    </source>
</evidence>
<feature type="region of interest" description="Disordered" evidence="5">
    <location>
        <begin position="323"/>
        <end position="342"/>
    </location>
</feature>
<dbReference type="InterPro" id="IPR036388">
    <property type="entry name" value="WH-like_DNA-bd_sf"/>
</dbReference>
<dbReference type="InterPro" id="IPR005158">
    <property type="entry name" value="BTAD"/>
</dbReference>
<feature type="compositionally biased region" description="Polar residues" evidence="5">
    <location>
        <begin position="381"/>
        <end position="392"/>
    </location>
</feature>
<accession>A0A1G9Y9X8</accession>
<feature type="transmembrane region" description="Helical" evidence="6">
    <location>
        <begin position="274"/>
        <end position="292"/>
    </location>
</feature>
<evidence type="ECO:0000313" key="9">
    <source>
        <dbReference type="EMBL" id="SDN05780.1"/>
    </source>
</evidence>